<dbReference type="PANTHER" id="PTHR43857">
    <property type="entry name" value="BLR7761 PROTEIN"/>
    <property type="match status" value="1"/>
</dbReference>
<evidence type="ECO:0000313" key="2">
    <source>
        <dbReference type="Proteomes" id="UP000237662"/>
    </source>
</evidence>
<dbReference type="InterPro" id="IPR035959">
    <property type="entry name" value="RutC-like_sf"/>
</dbReference>
<dbReference type="InterPro" id="IPR006175">
    <property type="entry name" value="YjgF/YER057c/UK114"/>
</dbReference>
<comment type="caution">
    <text evidence="1">The sequence shown here is derived from an EMBL/GenBank/DDBJ whole genome shotgun (WGS) entry which is preliminary data.</text>
</comment>
<proteinExistence type="predicted"/>
<organism evidence="1 2">
    <name type="scientific">Neolewinella xylanilytica</name>
    <dbReference type="NCBI Taxonomy" id="1514080"/>
    <lineage>
        <taxon>Bacteria</taxon>
        <taxon>Pseudomonadati</taxon>
        <taxon>Bacteroidota</taxon>
        <taxon>Saprospiria</taxon>
        <taxon>Saprospirales</taxon>
        <taxon>Lewinellaceae</taxon>
        <taxon>Neolewinella</taxon>
    </lineage>
</organism>
<dbReference type="Pfam" id="PF01042">
    <property type="entry name" value="Ribonuc_L-PSP"/>
    <property type="match status" value="1"/>
</dbReference>
<accession>A0A2S6I4V0</accession>
<protein>
    <submittedName>
        <fullName evidence="1">Enamine deaminase RidA (YjgF/YER057c/UK114 family)</fullName>
    </submittedName>
</protein>
<evidence type="ECO:0000313" key="1">
    <source>
        <dbReference type="EMBL" id="PPK86184.1"/>
    </source>
</evidence>
<dbReference type="EMBL" id="PTJC01000006">
    <property type="protein sequence ID" value="PPK86184.1"/>
    <property type="molecule type" value="Genomic_DNA"/>
</dbReference>
<sequence>MTKHIINPWTWQDERSYVQAVEVRNPTATLYISGQTAIDQHGQSSTADMPTQFTLALANLKAVIEAAGYTCNQIVRLNIYTTSTTELMDAFGIFQEWISGNGVQQATTVLEVPALFETLKVEVEATLVR</sequence>
<reference evidence="1 2" key="1">
    <citation type="submission" date="2018-02" db="EMBL/GenBank/DDBJ databases">
        <title>Genomic Encyclopedia of Archaeal and Bacterial Type Strains, Phase II (KMG-II): from individual species to whole genera.</title>
        <authorList>
            <person name="Goeker M."/>
        </authorList>
    </citation>
    <scope>NUCLEOTIDE SEQUENCE [LARGE SCALE GENOMIC DNA]</scope>
    <source>
        <strain evidence="1 2">DSM 29526</strain>
    </source>
</reference>
<dbReference type="OrthoDB" id="881979at2"/>
<dbReference type="AlphaFoldDB" id="A0A2S6I4V0"/>
<dbReference type="Gene3D" id="3.30.1330.40">
    <property type="entry name" value="RutC-like"/>
    <property type="match status" value="1"/>
</dbReference>
<dbReference type="PANTHER" id="PTHR43857:SF1">
    <property type="entry name" value="YJGH FAMILY PROTEIN"/>
    <property type="match status" value="1"/>
</dbReference>
<dbReference type="RefSeq" id="WP_104420638.1">
    <property type="nucleotide sequence ID" value="NZ_PTJC01000006.1"/>
</dbReference>
<dbReference type="CDD" id="cd00448">
    <property type="entry name" value="YjgF_YER057c_UK114_family"/>
    <property type="match status" value="1"/>
</dbReference>
<keyword evidence="2" id="KW-1185">Reference proteome</keyword>
<dbReference type="SUPFAM" id="SSF55298">
    <property type="entry name" value="YjgF-like"/>
    <property type="match status" value="1"/>
</dbReference>
<dbReference type="Proteomes" id="UP000237662">
    <property type="component" value="Unassembled WGS sequence"/>
</dbReference>
<name>A0A2S6I4V0_9BACT</name>
<gene>
    <name evidence="1" type="ORF">CLV84_3103</name>
</gene>